<gene>
    <name evidence="4" type="ORF">SAMN02745206_00179</name>
</gene>
<evidence type="ECO:0000256" key="1">
    <source>
        <dbReference type="ARBA" id="ARBA00004167"/>
    </source>
</evidence>
<accession>A0A1M4ST86</accession>
<dbReference type="InterPro" id="IPR043202">
    <property type="entry name" value="Band-7_stomatin-like"/>
</dbReference>
<keyword evidence="5" id="KW-1185">Reference proteome</keyword>
<dbReference type="InterPro" id="IPR001107">
    <property type="entry name" value="Band_7"/>
</dbReference>
<protein>
    <submittedName>
        <fullName evidence="4">SPFH domain, Band 7 family protein</fullName>
    </submittedName>
</protein>
<dbReference type="SUPFAM" id="SSF117892">
    <property type="entry name" value="Band 7/SPFH domain"/>
    <property type="match status" value="1"/>
</dbReference>
<evidence type="ECO:0000256" key="2">
    <source>
        <dbReference type="ARBA" id="ARBA00008164"/>
    </source>
</evidence>
<organism evidence="4 5">
    <name type="scientific">Desulfacinum infernum DSM 9756</name>
    <dbReference type="NCBI Taxonomy" id="1121391"/>
    <lineage>
        <taxon>Bacteria</taxon>
        <taxon>Pseudomonadati</taxon>
        <taxon>Thermodesulfobacteriota</taxon>
        <taxon>Syntrophobacteria</taxon>
        <taxon>Syntrophobacterales</taxon>
        <taxon>Syntrophobacteraceae</taxon>
        <taxon>Desulfacinum</taxon>
    </lineage>
</organism>
<evidence type="ECO:0000259" key="3">
    <source>
        <dbReference type="SMART" id="SM00244"/>
    </source>
</evidence>
<dbReference type="RefSeq" id="WP_073036048.1">
    <property type="nucleotide sequence ID" value="NZ_FQVB01000003.1"/>
</dbReference>
<dbReference type="Gene3D" id="3.30.479.30">
    <property type="entry name" value="Band 7 domain"/>
    <property type="match status" value="1"/>
</dbReference>
<dbReference type="PANTHER" id="PTHR10264:SF19">
    <property type="entry name" value="AT06885P-RELATED"/>
    <property type="match status" value="1"/>
</dbReference>
<dbReference type="PANTHER" id="PTHR10264">
    <property type="entry name" value="BAND 7 PROTEIN-RELATED"/>
    <property type="match status" value="1"/>
</dbReference>
<evidence type="ECO:0000313" key="5">
    <source>
        <dbReference type="Proteomes" id="UP000184076"/>
    </source>
</evidence>
<evidence type="ECO:0000313" key="4">
    <source>
        <dbReference type="EMBL" id="SHE35388.1"/>
    </source>
</evidence>
<dbReference type="GO" id="GO:0005886">
    <property type="term" value="C:plasma membrane"/>
    <property type="evidence" value="ECO:0007669"/>
    <property type="project" value="InterPro"/>
</dbReference>
<dbReference type="Proteomes" id="UP000184076">
    <property type="component" value="Unassembled WGS sequence"/>
</dbReference>
<dbReference type="PRINTS" id="PR00721">
    <property type="entry name" value="STOMATIN"/>
</dbReference>
<dbReference type="SMART" id="SM00244">
    <property type="entry name" value="PHB"/>
    <property type="match status" value="1"/>
</dbReference>
<proteinExistence type="inferred from homology"/>
<dbReference type="STRING" id="1121391.SAMN02745206_00179"/>
<comment type="similarity">
    <text evidence="2">Belongs to the band 7/mec-2 family.</text>
</comment>
<dbReference type="Pfam" id="PF01145">
    <property type="entry name" value="Band_7"/>
    <property type="match status" value="1"/>
</dbReference>
<sequence length="262" mass="29434">MSLYGLITVAVLVVLFLANAIRVLNEYERGVVFRLGRVIAAKGPGLIILIPLIDRMQKVSLRLIASDVPPQDVITRDNVSVKVNAVIYFRVVDPVKAVISVENYLFATSQLAQTTLRSVCGQAELDELLSEREKINAQLQDILDRHTDPWGIKVTVVELKHIDLPQEMQRAMARQAEAERERRAKVIHAEGEFQAADRLREAAQIIQENPMAMQLRYLQTLREIAAENNSTTIFPVPIDLIKPFLVDTVTKTTEAKKESQDG</sequence>
<dbReference type="AlphaFoldDB" id="A0A1M4ST86"/>
<comment type="subcellular location">
    <subcellularLocation>
        <location evidence="1">Membrane</location>
        <topology evidence="1">Single-pass membrane protein</topology>
    </subcellularLocation>
</comment>
<dbReference type="InterPro" id="IPR036013">
    <property type="entry name" value="Band_7/SPFH_dom_sf"/>
</dbReference>
<name>A0A1M4ST86_9BACT</name>
<dbReference type="Gene3D" id="6.10.250.2090">
    <property type="match status" value="1"/>
</dbReference>
<dbReference type="GO" id="GO:0098552">
    <property type="term" value="C:side of membrane"/>
    <property type="evidence" value="ECO:0007669"/>
    <property type="project" value="UniProtKB-ARBA"/>
</dbReference>
<dbReference type="FunFam" id="3.30.479.30:FF:000004">
    <property type="entry name" value="Putative membrane protease family, stomatin"/>
    <property type="match status" value="1"/>
</dbReference>
<dbReference type="CDD" id="cd08826">
    <property type="entry name" value="SPFH_eoslipins_u1"/>
    <property type="match status" value="1"/>
</dbReference>
<feature type="domain" description="Band 7" evidence="3">
    <location>
        <begin position="19"/>
        <end position="176"/>
    </location>
</feature>
<dbReference type="EMBL" id="FQVB01000003">
    <property type="protein sequence ID" value="SHE35388.1"/>
    <property type="molecule type" value="Genomic_DNA"/>
</dbReference>
<dbReference type="OrthoDB" id="9809197at2"/>
<reference evidence="5" key="1">
    <citation type="submission" date="2016-11" db="EMBL/GenBank/DDBJ databases">
        <authorList>
            <person name="Varghese N."/>
            <person name="Submissions S."/>
        </authorList>
    </citation>
    <scope>NUCLEOTIDE SEQUENCE [LARGE SCALE GENOMIC DNA]</scope>
    <source>
        <strain evidence="5">DSM 9756</strain>
    </source>
</reference>
<dbReference type="InterPro" id="IPR001972">
    <property type="entry name" value="Stomatin_HflK_fam"/>
</dbReference>